<name>A0A1Q9CKP6_SYMMI</name>
<dbReference type="InterPro" id="IPR006183">
    <property type="entry name" value="Pgluconate_DH"/>
</dbReference>
<gene>
    <name evidence="14" type="primary">GND</name>
    <name evidence="14" type="ORF">AK812_SmicGene35731</name>
</gene>
<comment type="subunit">
    <text evidence="4">Homodimer.</text>
</comment>
<keyword evidence="7" id="KW-0521">NADP</keyword>
<evidence type="ECO:0000256" key="1">
    <source>
        <dbReference type="ARBA" id="ARBA00002526"/>
    </source>
</evidence>
<dbReference type="GO" id="GO:0006098">
    <property type="term" value="P:pentose-phosphate shunt"/>
    <property type="evidence" value="ECO:0007669"/>
    <property type="project" value="UniProtKB-UniPathway"/>
</dbReference>
<comment type="catalytic activity">
    <reaction evidence="11">
        <text>6-phospho-D-gluconate + NADP(+) = D-ribulose 5-phosphate + CO2 + NADPH</text>
        <dbReference type="Rhea" id="RHEA:10116"/>
        <dbReference type="ChEBI" id="CHEBI:16526"/>
        <dbReference type="ChEBI" id="CHEBI:57783"/>
        <dbReference type="ChEBI" id="CHEBI:58121"/>
        <dbReference type="ChEBI" id="CHEBI:58349"/>
        <dbReference type="ChEBI" id="CHEBI:58759"/>
        <dbReference type="EC" id="1.1.1.44"/>
    </reaction>
</comment>
<evidence type="ECO:0000256" key="7">
    <source>
        <dbReference type="ARBA" id="ARBA00022857"/>
    </source>
</evidence>
<dbReference type="InterPro" id="IPR013328">
    <property type="entry name" value="6PGD_dom2"/>
</dbReference>
<organism evidence="14 15">
    <name type="scientific">Symbiodinium microadriaticum</name>
    <name type="common">Dinoflagellate</name>
    <name type="synonym">Zooxanthella microadriatica</name>
    <dbReference type="NCBI Taxonomy" id="2951"/>
    <lineage>
        <taxon>Eukaryota</taxon>
        <taxon>Sar</taxon>
        <taxon>Alveolata</taxon>
        <taxon>Dinophyceae</taxon>
        <taxon>Suessiales</taxon>
        <taxon>Symbiodiniaceae</taxon>
        <taxon>Symbiodinium</taxon>
    </lineage>
</organism>
<evidence type="ECO:0000256" key="3">
    <source>
        <dbReference type="ARBA" id="ARBA00008419"/>
    </source>
</evidence>
<dbReference type="EMBL" id="LSRX01001112">
    <property type="protein sequence ID" value="OLP83500.1"/>
    <property type="molecule type" value="Genomic_DNA"/>
</dbReference>
<feature type="compositionally biased region" description="Basic residues" evidence="12">
    <location>
        <begin position="60"/>
        <end position="70"/>
    </location>
</feature>
<dbReference type="UniPathway" id="UPA00115">
    <property type="reaction ID" value="UER00410"/>
</dbReference>
<dbReference type="AlphaFoldDB" id="A0A1Q9CKP6"/>
<dbReference type="GO" id="GO:0004616">
    <property type="term" value="F:phosphogluconate dehydrogenase (decarboxylating) activity"/>
    <property type="evidence" value="ECO:0007669"/>
    <property type="project" value="UniProtKB-EC"/>
</dbReference>
<evidence type="ECO:0000313" key="15">
    <source>
        <dbReference type="Proteomes" id="UP000186817"/>
    </source>
</evidence>
<proteinExistence type="inferred from homology"/>
<feature type="region of interest" description="Disordered" evidence="12">
    <location>
        <begin position="57"/>
        <end position="85"/>
    </location>
</feature>
<evidence type="ECO:0000256" key="5">
    <source>
        <dbReference type="ARBA" id="ARBA00013011"/>
    </source>
</evidence>
<dbReference type="OrthoDB" id="434986at2759"/>
<comment type="pathway">
    <text evidence="2">Carbohydrate degradation; pentose phosphate pathway; D-ribulose 5-phosphate from D-glucose 6-phosphate (oxidative stage): step 3/3.</text>
</comment>
<dbReference type="PANTHER" id="PTHR11811">
    <property type="entry name" value="6-PHOSPHOGLUCONATE DEHYDROGENASE"/>
    <property type="match status" value="1"/>
</dbReference>
<comment type="function">
    <text evidence="1">Catalyzes the oxidative decarboxylation of 6-phosphogluconate to ribulose 5-phosphate and CO(2), with concomitant reduction of NADP to NADPH.</text>
</comment>
<dbReference type="GO" id="GO:0019521">
    <property type="term" value="P:D-gluconate metabolic process"/>
    <property type="evidence" value="ECO:0007669"/>
    <property type="project" value="UniProtKB-KW"/>
</dbReference>
<dbReference type="Gene3D" id="1.10.1040.10">
    <property type="entry name" value="N-(1-d-carboxylethyl)-l-norvaline Dehydrogenase, domain 2"/>
    <property type="match status" value="1"/>
</dbReference>
<evidence type="ECO:0000256" key="11">
    <source>
        <dbReference type="ARBA" id="ARBA00048640"/>
    </source>
</evidence>
<dbReference type="SUPFAM" id="SSF48179">
    <property type="entry name" value="6-phosphogluconate dehydrogenase C-terminal domain-like"/>
    <property type="match status" value="1"/>
</dbReference>
<evidence type="ECO:0000256" key="9">
    <source>
        <dbReference type="ARBA" id="ARBA00023064"/>
    </source>
</evidence>
<dbReference type="InterPro" id="IPR008927">
    <property type="entry name" value="6-PGluconate_DH-like_C_sf"/>
</dbReference>
<feature type="domain" description="6-phosphogluconate dehydrogenase C-terminal" evidence="13">
    <location>
        <begin position="377"/>
        <end position="627"/>
    </location>
</feature>
<evidence type="ECO:0000256" key="2">
    <source>
        <dbReference type="ARBA" id="ARBA00004874"/>
    </source>
</evidence>
<evidence type="ECO:0000256" key="4">
    <source>
        <dbReference type="ARBA" id="ARBA00011738"/>
    </source>
</evidence>
<reference evidence="14 15" key="1">
    <citation type="submission" date="2016-02" db="EMBL/GenBank/DDBJ databases">
        <title>Genome analysis of coral dinoflagellate symbionts highlights evolutionary adaptations to a symbiotic lifestyle.</title>
        <authorList>
            <person name="Aranda M."/>
            <person name="Li Y."/>
            <person name="Liew Y.J."/>
            <person name="Baumgarten S."/>
            <person name="Simakov O."/>
            <person name="Wilson M."/>
            <person name="Piel J."/>
            <person name="Ashoor H."/>
            <person name="Bougouffa S."/>
            <person name="Bajic V.B."/>
            <person name="Ryu T."/>
            <person name="Ravasi T."/>
            <person name="Bayer T."/>
            <person name="Micklem G."/>
            <person name="Kim H."/>
            <person name="Bhak J."/>
            <person name="Lajeunesse T.C."/>
            <person name="Voolstra C.R."/>
        </authorList>
    </citation>
    <scope>NUCLEOTIDE SEQUENCE [LARGE SCALE GENOMIC DNA]</scope>
    <source>
        <strain evidence="14 15">CCMP2467</strain>
    </source>
</reference>
<keyword evidence="15" id="KW-1185">Reference proteome</keyword>
<dbReference type="InterPro" id="IPR006114">
    <property type="entry name" value="6PGDH_C"/>
</dbReference>
<evidence type="ECO:0000256" key="6">
    <source>
        <dbReference type="ARBA" id="ARBA00018193"/>
    </source>
</evidence>
<protein>
    <recommendedName>
        <fullName evidence="6">6-phosphogluconate dehydrogenase, decarboxylating</fullName>
        <ecNumber evidence="5">1.1.1.44</ecNumber>
    </recommendedName>
</protein>
<dbReference type="Pfam" id="PF00393">
    <property type="entry name" value="6PGD"/>
    <property type="match status" value="1"/>
</dbReference>
<dbReference type="SMART" id="SM01350">
    <property type="entry name" value="6PGD"/>
    <property type="match status" value="1"/>
</dbReference>
<dbReference type="EC" id="1.1.1.44" evidence="5"/>
<evidence type="ECO:0000259" key="13">
    <source>
        <dbReference type="SMART" id="SM01350"/>
    </source>
</evidence>
<sequence length="635" mass="71362">MPAATTTAPNTAREIRLLELPQLRLESGEAEAGSIMVYPTWTPTPLPPRRSSLLQVRVPRQVHRPRKGPNRQRQEGEDEYGPYPLTLGWPRGKDRCRGEHVRHGFMLHERFNKGLEPDYDWDMVVRHAAPGLRKTMLARIGSEDELEQEAFRMAKDGENGYNLVRDIDLNQEILELLKEWFEGQDKSEPGILDVSPGQALRLRLLRAILEAPEDLPLESGQAWVPNYSSIGEQFVRAKFEEDVEEGLKARFGEDRAIAALAVIVEEKDQEKEQILRELKEAEEEAFSVGGDISKPHRRYKRQAREHGYVGCQIDETETIPDDPDSQIVHVNKVGIFGPSPASYWWTRVAACGHLVGPDYPLELLLYADDLEALGIGEYAVLQIWGEVHEVLRAYGVDPDTQAKLLESWKTKVGGRYAGLLDSYMLDITIEVVKARDSTAAGGRDDGETLLSRTMDKTDSKGTGLWSVVEALQAAVPAPSLAASLLARQMSMVRSERLENAAAVPLPEPKLKGTWNSEMEEDLFWAAAFAIIASYAQMFQCLRKMDEVFEFGLNLPATIATFRAGCILQGFLLEPMTKAFEDNPKLPNLLSAFRPEIEDNLHGFKRILSKMTNETGVTVHPTRAVPWESQKRSRQT</sequence>
<keyword evidence="8" id="KW-0560">Oxidoreductase</keyword>
<keyword evidence="9" id="KW-0311">Gluconate utilization</keyword>
<evidence type="ECO:0000313" key="14">
    <source>
        <dbReference type="EMBL" id="OLP83500.1"/>
    </source>
</evidence>
<dbReference type="FunFam" id="1.10.1040.10:FF:000032">
    <property type="entry name" value="6-phosphogluconate dehydrogenase, decarboxylating"/>
    <property type="match status" value="1"/>
</dbReference>
<evidence type="ECO:0000256" key="12">
    <source>
        <dbReference type="SAM" id="MobiDB-lite"/>
    </source>
</evidence>
<dbReference type="Proteomes" id="UP000186817">
    <property type="component" value="Unassembled WGS sequence"/>
</dbReference>
<evidence type="ECO:0000256" key="8">
    <source>
        <dbReference type="ARBA" id="ARBA00023002"/>
    </source>
</evidence>
<keyword evidence="10" id="KW-0570">Pentose shunt</keyword>
<comment type="similarity">
    <text evidence="3">Belongs to the 6-phosphogluconate dehydrogenase family.</text>
</comment>
<evidence type="ECO:0000256" key="10">
    <source>
        <dbReference type="ARBA" id="ARBA00023126"/>
    </source>
</evidence>
<comment type="caution">
    <text evidence="14">The sequence shown here is derived from an EMBL/GenBank/DDBJ whole genome shotgun (WGS) entry which is preliminary data.</text>
</comment>
<accession>A0A1Q9CKP6</accession>